<dbReference type="EMBL" id="LT607412">
    <property type="protein sequence ID" value="SCE98401.1"/>
    <property type="molecule type" value="Genomic_DNA"/>
</dbReference>
<dbReference type="OrthoDB" id="9814648at2"/>
<dbReference type="SUPFAM" id="SSF55729">
    <property type="entry name" value="Acyl-CoA N-acyltransferases (Nat)"/>
    <property type="match status" value="1"/>
</dbReference>
<dbReference type="RefSeq" id="WP_157743181.1">
    <property type="nucleotide sequence ID" value="NZ_LT607412.1"/>
</dbReference>
<keyword evidence="2" id="KW-0808">Transferase</keyword>
<dbReference type="InterPro" id="IPR016181">
    <property type="entry name" value="Acyl_CoA_acyltransferase"/>
</dbReference>
<dbReference type="AlphaFoldDB" id="A0A1C4WR70"/>
<evidence type="ECO:0000313" key="2">
    <source>
        <dbReference type="EMBL" id="SCE98401.1"/>
    </source>
</evidence>
<organism evidence="2 3">
    <name type="scientific">Micromonospora coriariae</name>
    <dbReference type="NCBI Taxonomy" id="285665"/>
    <lineage>
        <taxon>Bacteria</taxon>
        <taxon>Bacillati</taxon>
        <taxon>Actinomycetota</taxon>
        <taxon>Actinomycetes</taxon>
        <taxon>Micromonosporales</taxon>
        <taxon>Micromonosporaceae</taxon>
        <taxon>Micromonospora</taxon>
    </lineage>
</organism>
<dbReference type="GO" id="GO:0016747">
    <property type="term" value="F:acyltransferase activity, transferring groups other than amino-acyl groups"/>
    <property type="evidence" value="ECO:0007669"/>
    <property type="project" value="InterPro"/>
</dbReference>
<name>A0A1C4WR70_9ACTN</name>
<evidence type="ECO:0000259" key="1">
    <source>
        <dbReference type="PROSITE" id="PS51186"/>
    </source>
</evidence>
<dbReference type="Gene3D" id="3.40.630.30">
    <property type="match status" value="1"/>
</dbReference>
<proteinExistence type="predicted"/>
<dbReference type="PROSITE" id="PS51186">
    <property type="entry name" value="GNAT"/>
    <property type="match status" value="1"/>
</dbReference>
<keyword evidence="3" id="KW-1185">Reference proteome</keyword>
<dbReference type="Proteomes" id="UP000198243">
    <property type="component" value="Chromosome I"/>
</dbReference>
<reference evidence="3" key="1">
    <citation type="submission" date="2016-06" db="EMBL/GenBank/DDBJ databases">
        <authorList>
            <person name="Varghese N."/>
            <person name="Submissions Spin"/>
        </authorList>
    </citation>
    <scope>NUCLEOTIDE SEQUENCE [LARGE SCALE GENOMIC DNA]</scope>
    <source>
        <strain evidence="3">DSM 44875</strain>
    </source>
</reference>
<feature type="domain" description="N-acetyltransferase" evidence="1">
    <location>
        <begin position="9"/>
        <end position="160"/>
    </location>
</feature>
<sequence length="161" mass="17306">MTEVWPAQLLVRPLTTEDAGQIAEWRYDGPWRIYDSRPEDGLMSDNAAYLAVAGVDGGPLVGFCCSGAEATVPGLKPEDGVLDVGVGMNPAMVGQGNGAHFASAVLDHYRSTTGIHRLRAVVQSWNERSLRLTRSLGFVEVGKHMCEQSGATVEYTVVIAE</sequence>
<accession>A0A1C4WR70</accession>
<evidence type="ECO:0000313" key="3">
    <source>
        <dbReference type="Proteomes" id="UP000198243"/>
    </source>
</evidence>
<dbReference type="InterPro" id="IPR000182">
    <property type="entry name" value="GNAT_dom"/>
</dbReference>
<gene>
    <name evidence="2" type="ORF">GA0070607_3981</name>
</gene>
<dbReference type="Pfam" id="PF13302">
    <property type="entry name" value="Acetyltransf_3"/>
    <property type="match status" value="1"/>
</dbReference>
<protein>
    <submittedName>
        <fullName evidence="2">Protein N-acetyltransferase, RimJ/RimL family</fullName>
    </submittedName>
</protein>